<dbReference type="RefSeq" id="WP_246914921.1">
    <property type="nucleotide sequence ID" value="NZ_CP090145.1"/>
</dbReference>
<name>A0ABY4HKC9_9FLAO</name>
<gene>
    <name evidence="1" type="ORF">LXD69_09640</name>
</gene>
<evidence type="ECO:0000313" key="1">
    <source>
        <dbReference type="EMBL" id="UOX32314.1"/>
    </source>
</evidence>
<sequence length="1092" mass="124840">MKQATILKNGDVVTTENIVQLHFYSSGHLASFKTKDTNIVFHHFVDFDGIEEGYYEKEKYLDYKAEIIKDKSKIIKFKDWDYANYGDEIVLKKRVVSYVGQDLISNNTYCWNEYKLLYSESHFFTNDEINIAIFAINPSNSFCNFNSITQTGAITLTAYNFFVNNIINSNIDDFELINTIANITQMINNIDEEIYEAFSSTDFDDSLKQHQKDKWELSLIINPTDYQAIRNYYTGYYADLKNYYSSVSNYLNYISDGSDIIKAIALASSLHPITLQQIDVNKKIEMLHFIADEFLIVDDIIEHNSAFYDTNGKRGYLSETAIQNFIVNLTYSFGSNDLQVDQSGESAVDYFLQELLKDKKDGIIFKESITLYEVIYKNLNQSYNITEGIVGITNWVFETNYKPNNTRGAFVQGLYFLWQFSRFNPYNENDEIKPGTLGFKILDDSENSIAKFYIDDDDLGNIGCLFYYTSEIGYETYKVTESLTIGDVQEFTLYKQKYENASPIVLPYESHKLFGIFNDNFNFNFEGKKIIATQNKPTDTNYNNDWNSNYRTYSNLIYGVYDLYQPVTIVNTDIDTKSPLLTTSTNETQIINGQAINSLIPVFVLKYIDDAGDQSDAENMLGYLIDGILTFSGIGNLTKLKHLRWAALAEGQIGLFTKQGLRVVFGGIEFSSGVIGFFANFVSCDPPNVPEDSTNPDDIEAWENYRFCKSMKTFITVFQFATLSITVGDTITSLALKKQAARVIKNAGGGVDEVAIKNNLQNRLENVSPNATNLDEVAEVMTETGKAKYLNAAADLLIKIDKIYDKIQPKILNRISNGNGVFNKKFFNLNFDENNLKIIIQDFIQNGINDQKIIEDFVIFACRVDQKIIDPVTGQLVGKIIKGYTFTESRIIINYYANVILKRGFVTGFYNLQDYKLFSQKAKVFLDDFCKKRGISNAKYEVQGSVQFKSHDLDPNVNDVPVLTRDGNIIKPDDFDGRIYISKHQANIYLKGLERDYRKQLRLENPTWNSKNIEKEVNTILINVKKGIKKGMIRKDYIKPDGFLDDLKQAVKRDDGTHIFYIKNSADETEIGFSIIIKGSPYDVDPVMSLKY</sequence>
<reference evidence="1" key="2">
    <citation type="submission" date="2022-04" db="EMBL/GenBank/DDBJ databases">
        <title>Complete Genome Sequence of Flavobacterium sediminilitoris YSM-43, Isolated from a Tidal Sediment.</title>
        <authorList>
            <person name="Lee P.A."/>
        </authorList>
    </citation>
    <scope>NUCLEOTIDE SEQUENCE</scope>
    <source>
        <strain evidence="1">YSM-43</strain>
    </source>
</reference>
<proteinExistence type="predicted"/>
<protein>
    <submittedName>
        <fullName evidence="1">Uncharacterized protein</fullName>
    </submittedName>
</protein>
<accession>A0ABY4HKC9</accession>
<dbReference type="EMBL" id="CP090145">
    <property type="protein sequence ID" value="UOX32314.1"/>
    <property type="molecule type" value="Genomic_DNA"/>
</dbReference>
<reference evidence="1" key="1">
    <citation type="submission" date="2021-12" db="EMBL/GenBank/DDBJ databases">
        <authorList>
            <person name="Cha I.-T."/>
            <person name="Lee K.-E."/>
            <person name="Park S.-J."/>
        </authorList>
    </citation>
    <scope>NUCLEOTIDE SEQUENCE</scope>
    <source>
        <strain evidence="1">YSM-43</strain>
    </source>
</reference>
<dbReference type="Proteomes" id="UP000830454">
    <property type="component" value="Chromosome"/>
</dbReference>
<keyword evidence="2" id="KW-1185">Reference proteome</keyword>
<organism evidence="1 2">
    <name type="scientific">Flavobacterium sediminilitoris</name>
    <dbReference type="NCBI Taxonomy" id="2024526"/>
    <lineage>
        <taxon>Bacteria</taxon>
        <taxon>Pseudomonadati</taxon>
        <taxon>Bacteroidota</taxon>
        <taxon>Flavobacteriia</taxon>
        <taxon>Flavobacteriales</taxon>
        <taxon>Flavobacteriaceae</taxon>
        <taxon>Flavobacterium</taxon>
    </lineage>
</organism>
<evidence type="ECO:0000313" key="2">
    <source>
        <dbReference type="Proteomes" id="UP000830454"/>
    </source>
</evidence>